<gene>
    <name evidence="2" type="ORF">CYK21_03005</name>
</gene>
<dbReference type="InterPro" id="IPR007138">
    <property type="entry name" value="ABM_dom"/>
</dbReference>
<keyword evidence="2" id="KW-0560">Oxidoreductase</keyword>
<evidence type="ECO:0000313" key="3">
    <source>
        <dbReference type="Proteomes" id="UP000235073"/>
    </source>
</evidence>
<feature type="domain" description="ABM" evidence="1">
    <location>
        <begin position="3"/>
        <end position="94"/>
    </location>
</feature>
<dbReference type="RefSeq" id="WP_013851862.1">
    <property type="nucleotide sequence ID" value="NZ_PKIB01000002.1"/>
</dbReference>
<organism evidence="2 3">
    <name type="scientific">Streptococcus macedonicus</name>
    <name type="common">Streptococcus gallolyticus macedonicus</name>
    <dbReference type="NCBI Taxonomy" id="59310"/>
    <lineage>
        <taxon>Bacteria</taxon>
        <taxon>Bacillati</taxon>
        <taxon>Bacillota</taxon>
        <taxon>Bacilli</taxon>
        <taxon>Lactobacillales</taxon>
        <taxon>Streptococcaceae</taxon>
        <taxon>Streptococcus</taxon>
    </lineage>
</organism>
<accession>A0A2I1YH44</accession>
<dbReference type="AlphaFoldDB" id="A0A2I1YH44"/>
<keyword evidence="2" id="KW-0503">Monooxygenase</keyword>
<reference evidence="2 3" key="1">
    <citation type="submission" date="2017-12" db="EMBL/GenBank/DDBJ databases">
        <title>Phylogenetic diversity of female urinary microbiome.</title>
        <authorList>
            <person name="Thomas-White K."/>
            <person name="Wolfe A.J."/>
        </authorList>
    </citation>
    <scope>NUCLEOTIDE SEQUENCE [LARGE SCALE GENOMIC DNA]</scope>
    <source>
        <strain evidence="2 3">UMB0733</strain>
    </source>
</reference>
<name>A0A2I1YH44_STRMC</name>
<evidence type="ECO:0000259" key="1">
    <source>
        <dbReference type="PROSITE" id="PS51725"/>
    </source>
</evidence>
<dbReference type="InterPro" id="IPR011008">
    <property type="entry name" value="Dimeric_a/b-barrel"/>
</dbReference>
<dbReference type="SUPFAM" id="SSF54909">
    <property type="entry name" value="Dimeric alpha+beta barrel"/>
    <property type="match status" value="1"/>
</dbReference>
<dbReference type="Pfam" id="PF03992">
    <property type="entry name" value="ABM"/>
    <property type="match status" value="1"/>
</dbReference>
<proteinExistence type="predicted"/>
<dbReference type="Gene3D" id="3.30.70.100">
    <property type="match status" value="1"/>
</dbReference>
<dbReference type="PROSITE" id="PS51725">
    <property type="entry name" value="ABM"/>
    <property type="match status" value="1"/>
</dbReference>
<protein>
    <submittedName>
        <fullName evidence="2">Antibiotic biosynthesis monooxygenase</fullName>
    </submittedName>
</protein>
<evidence type="ECO:0000313" key="2">
    <source>
        <dbReference type="EMBL" id="PLA54213.1"/>
    </source>
</evidence>
<dbReference type="Proteomes" id="UP000235073">
    <property type="component" value="Unassembled WGS sequence"/>
</dbReference>
<dbReference type="EMBL" id="PKIB01000002">
    <property type="protein sequence ID" value="PLA54213.1"/>
    <property type="molecule type" value="Genomic_DNA"/>
</dbReference>
<sequence length="107" mass="12360">MAITVNLYYKGTNGNAKKFMEEMEKSGTAAAIRAEKGNLRYDYFFPANDLETVLLIDSWENQEAIDVHHASPMMTTLAELREKYDLHMTVERYVSDDSKVDSEFIRK</sequence>
<comment type="caution">
    <text evidence="2">The sequence shown here is derived from an EMBL/GenBank/DDBJ whole genome shotgun (WGS) entry which is preliminary data.</text>
</comment>
<dbReference type="GO" id="GO:0004497">
    <property type="term" value="F:monooxygenase activity"/>
    <property type="evidence" value="ECO:0007669"/>
    <property type="project" value="UniProtKB-KW"/>
</dbReference>